<accession>A0A9I9CZV3</accession>
<name>A0A9I9CZV3_CUCME</name>
<dbReference type="Gramene" id="MELO3C010921.2.1">
    <property type="protein sequence ID" value="MELO3C010921.2.1"/>
    <property type="gene ID" value="MELO3C010921.2"/>
</dbReference>
<protein>
    <submittedName>
        <fullName evidence="2">Uncharacterized protein</fullName>
    </submittedName>
</protein>
<proteinExistence type="predicted"/>
<organism evidence="2">
    <name type="scientific">Cucumis melo</name>
    <name type="common">Muskmelon</name>
    <dbReference type="NCBI Taxonomy" id="3656"/>
    <lineage>
        <taxon>Eukaryota</taxon>
        <taxon>Viridiplantae</taxon>
        <taxon>Streptophyta</taxon>
        <taxon>Embryophyta</taxon>
        <taxon>Tracheophyta</taxon>
        <taxon>Spermatophyta</taxon>
        <taxon>Magnoliopsida</taxon>
        <taxon>eudicotyledons</taxon>
        <taxon>Gunneridae</taxon>
        <taxon>Pentapetalae</taxon>
        <taxon>rosids</taxon>
        <taxon>fabids</taxon>
        <taxon>Cucurbitales</taxon>
        <taxon>Cucurbitaceae</taxon>
        <taxon>Benincaseae</taxon>
        <taxon>Cucumis</taxon>
    </lineage>
</organism>
<sequence>MGLSYKKAHLLLRSVRSFTHHSATCAGGGGEVYRNAEGGGGDRNRKAAGGLGGGSFEDLEKSFAGGGGERKRNAAGGLGGGGEGRRYAALEDCFSSGNVTRAAWTKE</sequence>
<evidence type="ECO:0000313" key="2">
    <source>
        <dbReference type="EnsemblPlants" id="MELO3C010921.2.1"/>
    </source>
</evidence>
<dbReference type="EnsemblPlants" id="MELO3C010921.2.1">
    <property type="protein sequence ID" value="MELO3C010921.2.1"/>
    <property type="gene ID" value="MELO3C010921.2"/>
</dbReference>
<feature type="region of interest" description="Disordered" evidence="1">
    <location>
        <begin position="29"/>
        <end position="82"/>
    </location>
</feature>
<dbReference type="AlphaFoldDB" id="A0A9I9CZV3"/>
<reference evidence="2" key="1">
    <citation type="submission" date="2023-03" db="UniProtKB">
        <authorList>
            <consortium name="EnsemblPlants"/>
        </authorList>
    </citation>
    <scope>IDENTIFICATION</scope>
</reference>
<feature type="compositionally biased region" description="Gly residues" evidence="1">
    <location>
        <begin position="29"/>
        <end position="39"/>
    </location>
</feature>
<evidence type="ECO:0000256" key="1">
    <source>
        <dbReference type="SAM" id="MobiDB-lite"/>
    </source>
</evidence>